<reference evidence="2 3" key="1">
    <citation type="journal article" date="2010" name="Science">
        <title>Genomic comparison of the ants Camponotus floridanus and Harpegnathos saltator.</title>
        <authorList>
            <person name="Bonasio R."/>
            <person name="Zhang G."/>
            <person name="Ye C."/>
            <person name="Mutti N.S."/>
            <person name="Fang X."/>
            <person name="Qin N."/>
            <person name="Donahue G."/>
            <person name="Yang P."/>
            <person name="Li Q."/>
            <person name="Li C."/>
            <person name="Zhang P."/>
            <person name="Huang Z."/>
            <person name="Berger S.L."/>
            <person name="Reinberg D."/>
            <person name="Wang J."/>
            <person name="Liebig J."/>
        </authorList>
    </citation>
    <scope>NUCLEOTIDE SEQUENCE [LARGE SCALE GENOMIC DNA]</scope>
    <source>
        <strain evidence="3">C129</strain>
    </source>
</reference>
<dbReference type="Pfam" id="PF26215">
    <property type="entry name" value="HTH_animal"/>
    <property type="match status" value="1"/>
</dbReference>
<feature type="domain" description="Helix-turn-helix" evidence="1">
    <location>
        <begin position="1"/>
        <end position="57"/>
    </location>
</feature>
<dbReference type="InParanoid" id="E1ZXU1"/>
<evidence type="ECO:0000259" key="1">
    <source>
        <dbReference type="Pfam" id="PF26215"/>
    </source>
</evidence>
<feature type="non-terminal residue" evidence="2">
    <location>
        <position position="1"/>
    </location>
</feature>
<accession>E1ZXU1</accession>
<keyword evidence="3" id="KW-1185">Reference proteome</keyword>
<sequence length="65" mass="7796">LHFESRHPLCQKRGTIIGLTDRVFWLSHPRFHKENFQFVVDILLNNGYPLSFIFHTISDRLNFLL</sequence>
<gene>
    <name evidence="2" type="ORF">EAG_00158</name>
</gene>
<organism evidence="3">
    <name type="scientific">Camponotus floridanus</name>
    <name type="common">Florida carpenter ant</name>
    <dbReference type="NCBI Taxonomy" id="104421"/>
    <lineage>
        <taxon>Eukaryota</taxon>
        <taxon>Metazoa</taxon>
        <taxon>Ecdysozoa</taxon>
        <taxon>Arthropoda</taxon>
        <taxon>Hexapoda</taxon>
        <taxon>Insecta</taxon>
        <taxon>Pterygota</taxon>
        <taxon>Neoptera</taxon>
        <taxon>Endopterygota</taxon>
        <taxon>Hymenoptera</taxon>
        <taxon>Apocrita</taxon>
        <taxon>Aculeata</taxon>
        <taxon>Formicoidea</taxon>
        <taxon>Formicidae</taxon>
        <taxon>Formicinae</taxon>
        <taxon>Camponotus</taxon>
    </lineage>
</organism>
<proteinExistence type="predicted"/>
<dbReference type="EMBL" id="GL435110">
    <property type="protein sequence ID" value="EFN73998.1"/>
    <property type="molecule type" value="Genomic_DNA"/>
</dbReference>
<dbReference type="Proteomes" id="UP000000311">
    <property type="component" value="Unassembled WGS sequence"/>
</dbReference>
<dbReference type="InterPro" id="IPR058912">
    <property type="entry name" value="HTH_animal"/>
</dbReference>
<protein>
    <recommendedName>
        <fullName evidence="1">Helix-turn-helix domain-containing protein</fullName>
    </recommendedName>
</protein>
<evidence type="ECO:0000313" key="2">
    <source>
        <dbReference type="EMBL" id="EFN73998.1"/>
    </source>
</evidence>
<name>E1ZXU1_CAMFO</name>
<dbReference type="AlphaFoldDB" id="E1ZXU1"/>
<feature type="non-terminal residue" evidence="2">
    <location>
        <position position="65"/>
    </location>
</feature>
<evidence type="ECO:0000313" key="3">
    <source>
        <dbReference type="Proteomes" id="UP000000311"/>
    </source>
</evidence>